<evidence type="ECO:0000313" key="2">
    <source>
        <dbReference type="Proteomes" id="UP000281128"/>
    </source>
</evidence>
<evidence type="ECO:0000313" key="1">
    <source>
        <dbReference type="EMBL" id="RKF14898.1"/>
    </source>
</evidence>
<proteinExistence type="predicted"/>
<dbReference type="EMBL" id="RAPE01000002">
    <property type="protein sequence ID" value="RKF14898.1"/>
    <property type="molecule type" value="Genomic_DNA"/>
</dbReference>
<keyword evidence="2" id="KW-1185">Reference proteome</keyword>
<protein>
    <submittedName>
        <fullName evidence="1">Uncharacterized protein</fullName>
    </submittedName>
</protein>
<name>A0A3A8AUZ6_9RHOB</name>
<dbReference type="AlphaFoldDB" id="A0A3A8AUZ6"/>
<reference evidence="1 2" key="1">
    <citation type="submission" date="2018-09" db="EMBL/GenBank/DDBJ databases">
        <title>Roseovarius spongiae sp. nov., isolated from a marine sponge.</title>
        <authorList>
            <person name="Zhuang L."/>
            <person name="Luo L."/>
        </authorList>
    </citation>
    <scope>NUCLEOTIDE SEQUENCE [LARGE SCALE GENOMIC DNA]</scope>
    <source>
        <strain evidence="1 2">HN-E21</strain>
    </source>
</reference>
<gene>
    <name evidence="1" type="ORF">D6850_08490</name>
</gene>
<dbReference type="Proteomes" id="UP000281128">
    <property type="component" value="Unassembled WGS sequence"/>
</dbReference>
<sequence length="105" mass="11683">MHWTLVKEAIARCENAKVVAHDVAPENMETALRNHAPDVLILGAQVAPAQRALLEDWLQGGWSRRKVITLFDDPSLGELREWRLVVESLTDISLNSLCTAIQGRG</sequence>
<organism evidence="1 2">
    <name type="scientific">Roseovarius spongiae</name>
    <dbReference type="NCBI Taxonomy" id="2320272"/>
    <lineage>
        <taxon>Bacteria</taxon>
        <taxon>Pseudomonadati</taxon>
        <taxon>Pseudomonadota</taxon>
        <taxon>Alphaproteobacteria</taxon>
        <taxon>Rhodobacterales</taxon>
        <taxon>Roseobacteraceae</taxon>
        <taxon>Roseovarius</taxon>
    </lineage>
</organism>
<accession>A0A3A8AUZ6</accession>
<comment type="caution">
    <text evidence="1">The sequence shown here is derived from an EMBL/GenBank/DDBJ whole genome shotgun (WGS) entry which is preliminary data.</text>
</comment>